<dbReference type="EC" id="6.3.2.1" evidence="3"/>
<dbReference type="PANTHER" id="PTHR21299:SF1">
    <property type="entry name" value="PANTOATE--BETA-ALANINE LIGASE"/>
    <property type="match status" value="1"/>
</dbReference>
<dbReference type="GO" id="GO:0005524">
    <property type="term" value="F:ATP binding"/>
    <property type="evidence" value="ECO:0007669"/>
    <property type="project" value="UniProtKB-KW"/>
</dbReference>
<organism evidence="9">
    <name type="scientific">freshwater metagenome</name>
    <dbReference type="NCBI Taxonomy" id="449393"/>
    <lineage>
        <taxon>unclassified sequences</taxon>
        <taxon>metagenomes</taxon>
        <taxon>ecological metagenomes</taxon>
    </lineage>
</organism>
<comment type="similarity">
    <text evidence="2">Belongs to the pantothenate synthetase family.</text>
</comment>
<evidence type="ECO:0000256" key="8">
    <source>
        <dbReference type="ARBA" id="ARBA00048258"/>
    </source>
</evidence>
<dbReference type="PANTHER" id="PTHR21299">
    <property type="entry name" value="CYTIDYLATE KINASE/PANTOATE-BETA-ALANINE LIGASE"/>
    <property type="match status" value="1"/>
</dbReference>
<protein>
    <recommendedName>
        <fullName evidence="3">pantoate--beta-alanine ligase (AMP-forming)</fullName>
        <ecNumber evidence="3">6.3.2.1</ecNumber>
    </recommendedName>
</protein>
<accession>A0A6J6E3S2</accession>
<reference evidence="9" key="1">
    <citation type="submission" date="2020-05" db="EMBL/GenBank/DDBJ databases">
        <authorList>
            <person name="Chiriac C."/>
            <person name="Salcher M."/>
            <person name="Ghai R."/>
            <person name="Kavagutti S V."/>
        </authorList>
    </citation>
    <scope>NUCLEOTIDE SEQUENCE</scope>
</reference>
<evidence type="ECO:0000256" key="5">
    <source>
        <dbReference type="ARBA" id="ARBA00022655"/>
    </source>
</evidence>
<dbReference type="InterPro" id="IPR004821">
    <property type="entry name" value="Cyt_trans-like"/>
</dbReference>
<dbReference type="Pfam" id="PF02569">
    <property type="entry name" value="Pantoate_ligase"/>
    <property type="match status" value="1"/>
</dbReference>
<dbReference type="Gene3D" id="3.40.50.620">
    <property type="entry name" value="HUPs"/>
    <property type="match status" value="1"/>
</dbReference>
<evidence type="ECO:0000313" key="9">
    <source>
        <dbReference type="EMBL" id="CAB4569835.1"/>
    </source>
</evidence>
<evidence type="ECO:0000256" key="7">
    <source>
        <dbReference type="ARBA" id="ARBA00022840"/>
    </source>
</evidence>
<keyword evidence="5" id="KW-0566">Pantothenate biosynthesis</keyword>
<evidence type="ECO:0000256" key="1">
    <source>
        <dbReference type="ARBA" id="ARBA00004990"/>
    </source>
</evidence>
<dbReference type="AlphaFoldDB" id="A0A6J6E3S2"/>
<dbReference type="InterPro" id="IPR003721">
    <property type="entry name" value="Pantoate_ligase"/>
</dbReference>
<dbReference type="NCBIfam" id="TIGR00125">
    <property type="entry name" value="cyt_tran_rel"/>
    <property type="match status" value="1"/>
</dbReference>
<dbReference type="InterPro" id="IPR014729">
    <property type="entry name" value="Rossmann-like_a/b/a_fold"/>
</dbReference>
<evidence type="ECO:0000256" key="4">
    <source>
        <dbReference type="ARBA" id="ARBA00022598"/>
    </source>
</evidence>
<gene>
    <name evidence="9" type="ORF">UFOPK1619_00856</name>
</gene>
<dbReference type="GO" id="GO:0015940">
    <property type="term" value="P:pantothenate biosynthetic process"/>
    <property type="evidence" value="ECO:0007669"/>
    <property type="project" value="UniProtKB-UniPathway"/>
</dbReference>
<proteinExistence type="inferred from homology"/>
<keyword evidence="7" id="KW-0067">ATP-binding</keyword>
<dbReference type="UniPathway" id="UPA00028">
    <property type="reaction ID" value="UER00005"/>
</dbReference>
<dbReference type="SUPFAM" id="SSF52374">
    <property type="entry name" value="Nucleotidylyl transferase"/>
    <property type="match status" value="1"/>
</dbReference>
<sequence length="283" mass="30842">MLILTSPEEMTQWRKNLGDTGISVGFVPTMGFLHEGHASLIRKSSQENTHTVVSIFVNPTQFTNSEDFEKYPKHKDGDSSLLRSLNVDVLYSPSPSAVYPEGFNTSISAGHIATKFEGESRPGHFDGVATVVVKLLNTVNPHNAYFGKKDRQQLAVIQQVVRDLNLSINIVGQDTVRDYDGVALSSRNSRLTEMERQAAAVLPQALRAMISAFHAGETSSAQLIALGLQVLASEPLCKVDYVAIVNPITMEQIESPTTANVICIAATFGTIRLIDNTELSNLV</sequence>
<keyword evidence="6" id="KW-0547">Nucleotide-binding</keyword>
<evidence type="ECO:0000256" key="3">
    <source>
        <dbReference type="ARBA" id="ARBA00012219"/>
    </source>
</evidence>
<dbReference type="CDD" id="cd00560">
    <property type="entry name" value="PanC"/>
    <property type="match status" value="1"/>
</dbReference>
<comment type="catalytic activity">
    <reaction evidence="8">
        <text>(R)-pantoate + beta-alanine + ATP = (R)-pantothenate + AMP + diphosphate + H(+)</text>
        <dbReference type="Rhea" id="RHEA:10912"/>
        <dbReference type="ChEBI" id="CHEBI:15378"/>
        <dbReference type="ChEBI" id="CHEBI:15980"/>
        <dbReference type="ChEBI" id="CHEBI:29032"/>
        <dbReference type="ChEBI" id="CHEBI:30616"/>
        <dbReference type="ChEBI" id="CHEBI:33019"/>
        <dbReference type="ChEBI" id="CHEBI:57966"/>
        <dbReference type="ChEBI" id="CHEBI:456215"/>
        <dbReference type="EC" id="6.3.2.1"/>
    </reaction>
</comment>
<dbReference type="InterPro" id="IPR042176">
    <property type="entry name" value="Pantoate_ligase_C"/>
</dbReference>
<keyword evidence="4" id="KW-0436">Ligase</keyword>
<evidence type="ECO:0000256" key="2">
    <source>
        <dbReference type="ARBA" id="ARBA00009256"/>
    </source>
</evidence>
<comment type="pathway">
    <text evidence="1">Cofactor biosynthesis; (R)-pantothenate biosynthesis; (R)-pantothenate from (R)-pantoate and beta-alanine: step 1/1.</text>
</comment>
<name>A0A6J6E3S2_9ZZZZ</name>
<dbReference type="HAMAP" id="MF_00158">
    <property type="entry name" value="PanC"/>
    <property type="match status" value="1"/>
</dbReference>
<dbReference type="GO" id="GO:0004592">
    <property type="term" value="F:pantoate-beta-alanine ligase activity"/>
    <property type="evidence" value="ECO:0007669"/>
    <property type="project" value="UniProtKB-EC"/>
</dbReference>
<dbReference type="Gene3D" id="3.30.1300.10">
    <property type="entry name" value="Pantoate-beta-alanine ligase, C-terminal domain"/>
    <property type="match status" value="1"/>
</dbReference>
<dbReference type="NCBIfam" id="TIGR00018">
    <property type="entry name" value="panC"/>
    <property type="match status" value="1"/>
</dbReference>
<evidence type="ECO:0000256" key="6">
    <source>
        <dbReference type="ARBA" id="ARBA00022741"/>
    </source>
</evidence>
<dbReference type="GO" id="GO:0005829">
    <property type="term" value="C:cytosol"/>
    <property type="evidence" value="ECO:0007669"/>
    <property type="project" value="TreeGrafter"/>
</dbReference>
<dbReference type="EMBL" id="CAEZTI010000175">
    <property type="protein sequence ID" value="CAB4569835.1"/>
    <property type="molecule type" value="Genomic_DNA"/>
</dbReference>